<keyword evidence="3" id="KW-1185">Reference proteome</keyword>
<feature type="region of interest" description="Disordered" evidence="1">
    <location>
        <begin position="288"/>
        <end position="307"/>
    </location>
</feature>
<feature type="compositionally biased region" description="Polar residues" evidence="1">
    <location>
        <begin position="375"/>
        <end position="392"/>
    </location>
</feature>
<feature type="region of interest" description="Disordered" evidence="1">
    <location>
        <begin position="115"/>
        <end position="140"/>
    </location>
</feature>
<feature type="region of interest" description="Disordered" evidence="1">
    <location>
        <begin position="182"/>
        <end position="227"/>
    </location>
</feature>
<dbReference type="AlphaFoldDB" id="A0A0D2CC53"/>
<dbReference type="OrthoDB" id="4776522at2759"/>
<feature type="region of interest" description="Disordered" evidence="1">
    <location>
        <begin position="447"/>
        <end position="482"/>
    </location>
</feature>
<protein>
    <submittedName>
        <fullName evidence="2">Uncharacterized protein</fullName>
    </submittedName>
</protein>
<dbReference type="HOGENOM" id="CLU_048132_0_0_1"/>
<dbReference type="GeneID" id="27328706"/>
<feature type="compositionally biased region" description="Low complexity" evidence="1">
    <location>
        <begin position="463"/>
        <end position="474"/>
    </location>
</feature>
<dbReference type="VEuPathDB" id="FungiDB:PV08_01623"/>
<evidence type="ECO:0000313" key="2">
    <source>
        <dbReference type="EMBL" id="KIW21044.1"/>
    </source>
</evidence>
<dbReference type="EMBL" id="KN847492">
    <property type="protein sequence ID" value="KIW21044.1"/>
    <property type="molecule type" value="Genomic_DNA"/>
</dbReference>
<feature type="region of interest" description="Disordered" evidence="1">
    <location>
        <begin position="316"/>
        <end position="358"/>
    </location>
</feature>
<gene>
    <name evidence="2" type="ORF">PV08_01623</name>
</gene>
<reference evidence="2 3" key="1">
    <citation type="submission" date="2015-01" db="EMBL/GenBank/DDBJ databases">
        <title>The Genome Sequence of Exophiala spinifera CBS89968.</title>
        <authorList>
            <consortium name="The Broad Institute Genomics Platform"/>
            <person name="Cuomo C."/>
            <person name="de Hoog S."/>
            <person name="Gorbushina A."/>
            <person name="Stielow B."/>
            <person name="Teixiera M."/>
            <person name="Abouelleil A."/>
            <person name="Chapman S.B."/>
            <person name="Priest M."/>
            <person name="Young S.K."/>
            <person name="Wortman J."/>
            <person name="Nusbaum C."/>
            <person name="Birren B."/>
        </authorList>
    </citation>
    <scope>NUCLEOTIDE SEQUENCE [LARGE SCALE GENOMIC DNA]</scope>
    <source>
        <strain evidence="2 3">CBS 89968</strain>
    </source>
</reference>
<feature type="region of interest" description="Disordered" evidence="1">
    <location>
        <begin position="374"/>
        <end position="396"/>
    </location>
</feature>
<dbReference type="RefSeq" id="XP_016241260.1">
    <property type="nucleotide sequence ID" value="XM_016375984.1"/>
</dbReference>
<proteinExistence type="predicted"/>
<accession>A0A0D2CC53</accession>
<feature type="compositionally biased region" description="Acidic residues" evidence="1">
    <location>
        <begin position="331"/>
        <end position="340"/>
    </location>
</feature>
<evidence type="ECO:0000256" key="1">
    <source>
        <dbReference type="SAM" id="MobiDB-lite"/>
    </source>
</evidence>
<name>A0A0D2CC53_9EURO</name>
<evidence type="ECO:0000313" key="3">
    <source>
        <dbReference type="Proteomes" id="UP000053328"/>
    </source>
</evidence>
<feature type="compositionally biased region" description="Basic and acidic residues" evidence="1">
    <location>
        <begin position="341"/>
        <end position="358"/>
    </location>
</feature>
<feature type="compositionally biased region" description="Low complexity" evidence="1">
    <location>
        <begin position="122"/>
        <end position="140"/>
    </location>
</feature>
<dbReference type="STRING" id="91928.A0A0D2CC53"/>
<sequence length="482" mass="53477">MPSRRVVGVDRRNPCTHIKMTRLFDPYGSFRCSMCHKHPSIGWLYRCTLDSHGFLPESDFTGTPAPCPKIDDPMDVSGASVNTTIIKTMGQGILANEEVVSLPKQKDKVNGLLLEQEHRPETSYSATTDTSTADSSVTDRTFSTLPQSASFSTTSSTSLDEEIRAAYDWNELQKVWMSEPTLVLPSSPRPAPAVLAEQRSEEENEKESEDEKDRDAENEREGGWETVNEEAVQTCNLMVCPTCRPTYRDRAYWALDDVLNGPVQCPPIWEWENRRLSDARILMGIRSAQSERASSQPASSPTESVQSRLPVLREEEMDEVDNVQPQPQPEPEPEPEPDGEESSRPETDAHSVRKRSGFRETVRKVLARARLEDTCSGSNNNINTTATDASDASDQEMATDRPGSLIFRRRQSRCNTLSFVQRHGRVVDTSVLQESVTLMLARNTPVPTTPRIETSQSGGAVGSINSSSTNNNINAADVISQA</sequence>
<dbReference type="Proteomes" id="UP000053328">
    <property type="component" value="Unassembled WGS sequence"/>
</dbReference>
<feature type="compositionally biased region" description="Basic and acidic residues" evidence="1">
    <location>
        <begin position="209"/>
        <end position="223"/>
    </location>
</feature>
<organism evidence="2 3">
    <name type="scientific">Exophiala spinifera</name>
    <dbReference type="NCBI Taxonomy" id="91928"/>
    <lineage>
        <taxon>Eukaryota</taxon>
        <taxon>Fungi</taxon>
        <taxon>Dikarya</taxon>
        <taxon>Ascomycota</taxon>
        <taxon>Pezizomycotina</taxon>
        <taxon>Eurotiomycetes</taxon>
        <taxon>Chaetothyriomycetidae</taxon>
        <taxon>Chaetothyriales</taxon>
        <taxon>Herpotrichiellaceae</taxon>
        <taxon>Exophiala</taxon>
    </lineage>
</organism>